<feature type="region of interest" description="Disordered" evidence="1">
    <location>
        <begin position="186"/>
        <end position="208"/>
    </location>
</feature>
<gene>
    <name evidence="3" type="ORF">P8192_03205</name>
</gene>
<feature type="transmembrane region" description="Helical" evidence="2">
    <location>
        <begin position="368"/>
        <end position="385"/>
    </location>
</feature>
<feature type="compositionally biased region" description="Basic and acidic residues" evidence="1">
    <location>
        <begin position="97"/>
        <end position="116"/>
    </location>
</feature>
<keyword evidence="2" id="KW-0472">Membrane</keyword>
<feature type="compositionally biased region" description="Acidic residues" evidence="1">
    <location>
        <begin position="549"/>
        <end position="559"/>
    </location>
</feature>
<evidence type="ECO:0000313" key="3">
    <source>
        <dbReference type="EMBL" id="WFP17148.1"/>
    </source>
</evidence>
<feature type="region of interest" description="Disordered" evidence="1">
    <location>
        <begin position="1"/>
        <end position="116"/>
    </location>
</feature>
<reference evidence="3 4" key="1">
    <citation type="submission" date="2023-04" db="EMBL/GenBank/DDBJ databases">
        <title>Funneling lignin-derived compounds into biodiesel using alkali-halophilic Citricoccus sp. P2.</title>
        <authorList>
            <person name="Luo C.-B."/>
        </authorList>
    </citation>
    <scope>NUCLEOTIDE SEQUENCE [LARGE SCALE GENOMIC DNA]</scope>
    <source>
        <strain evidence="3 4">P2</strain>
    </source>
</reference>
<dbReference type="RefSeq" id="WP_278158457.1">
    <property type="nucleotide sequence ID" value="NZ_CP121252.1"/>
</dbReference>
<feature type="transmembrane region" description="Helical" evidence="2">
    <location>
        <begin position="487"/>
        <end position="506"/>
    </location>
</feature>
<name>A0ABY8H937_9MICC</name>
<keyword evidence="4" id="KW-1185">Reference proteome</keyword>
<feature type="compositionally biased region" description="Basic and acidic residues" evidence="1">
    <location>
        <begin position="18"/>
        <end position="53"/>
    </location>
</feature>
<feature type="transmembrane region" description="Helical" evidence="2">
    <location>
        <begin position="424"/>
        <end position="449"/>
    </location>
</feature>
<keyword evidence="2" id="KW-0812">Transmembrane</keyword>
<feature type="transmembrane region" description="Helical" evidence="2">
    <location>
        <begin position="455"/>
        <end position="475"/>
    </location>
</feature>
<protein>
    <recommendedName>
        <fullName evidence="5">Membrane protein DUF2157</fullName>
    </recommendedName>
</protein>
<feature type="transmembrane region" description="Helical" evidence="2">
    <location>
        <begin position="329"/>
        <end position="356"/>
    </location>
</feature>
<feature type="region of interest" description="Disordered" evidence="1">
    <location>
        <begin position="547"/>
        <end position="571"/>
    </location>
</feature>
<feature type="region of interest" description="Disordered" evidence="1">
    <location>
        <begin position="138"/>
        <end position="173"/>
    </location>
</feature>
<accession>A0ABY8H937</accession>
<dbReference type="Proteomes" id="UP001219037">
    <property type="component" value="Chromosome"/>
</dbReference>
<feature type="transmembrane region" description="Helical" evidence="2">
    <location>
        <begin position="289"/>
        <end position="309"/>
    </location>
</feature>
<evidence type="ECO:0000256" key="1">
    <source>
        <dbReference type="SAM" id="MobiDB-lite"/>
    </source>
</evidence>
<sequence>MTDPTSSDSSDALARLKAQTEKPAAPEKPAESAEKSAPAEKPAEKPAAPEKSARVTMADRLNGWLDSLGSPDAEQIEKRIADTPGRMRRHQLRRRAEKQLRDRREQERQAEEQAKAKRRAELAAAIEETNRLLAERRAVEEAERAETERRAAAERAEAQRLAEAERRAAQEERETEALHIAARELDGTDHVPAPDRRPPLQQPGEELSDAQLLDRARALLPEWRRRDRIVEKARAIETAASAAAEGDGSDVDDRHDHDYLHDAPYVPPYVLPSRQRDPEPELSDTFRQVTVTITWVLAVAAGLVSTGWLGDATSLREIHDGAYRGGSSLLSMAGWWMAILPVLWGLLGAYVLYQWAPSQRSAVRQRAVGWYVANAMITWAAWFLLVHAQPWGLEILAAGATTVLSVRAIQVLNLHTARHRTERTFTDVVIGVFTGWSIVFCLFSVSVVLTRWGANLLWIPGEIWAVLGLLLTTWATSLLTMTERGRMAIALGYSWGLVAIMGARLFGQLFSTWVIIVAGICAFVVILTTENRRYRIARAERHQVPFDHDVDDETDDDANDGFGTDELNLTR</sequence>
<evidence type="ECO:0000256" key="2">
    <source>
        <dbReference type="SAM" id="Phobius"/>
    </source>
</evidence>
<proteinExistence type="predicted"/>
<dbReference type="EMBL" id="CP121252">
    <property type="protein sequence ID" value="WFP17148.1"/>
    <property type="molecule type" value="Genomic_DNA"/>
</dbReference>
<feature type="transmembrane region" description="Helical" evidence="2">
    <location>
        <begin position="391"/>
        <end position="412"/>
    </location>
</feature>
<feature type="compositionally biased region" description="Polar residues" evidence="1">
    <location>
        <begin position="1"/>
        <end position="10"/>
    </location>
</feature>
<evidence type="ECO:0000313" key="4">
    <source>
        <dbReference type="Proteomes" id="UP001219037"/>
    </source>
</evidence>
<feature type="compositionally biased region" description="Basic residues" evidence="1">
    <location>
        <begin position="86"/>
        <end position="96"/>
    </location>
</feature>
<organism evidence="3 4">
    <name type="scientific">Citricoccus muralis</name>
    <dbReference type="NCBI Taxonomy" id="169134"/>
    <lineage>
        <taxon>Bacteria</taxon>
        <taxon>Bacillati</taxon>
        <taxon>Actinomycetota</taxon>
        <taxon>Actinomycetes</taxon>
        <taxon>Micrococcales</taxon>
        <taxon>Micrococcaceae</taxon>
        <taxon>Citricoccus</taxon>
    </lineage>
</organism>
<feature type="transmembrane region" description="Helical" evidence="2">
    <location>
        <begin position="512"/>
        <end position="529"/>
    </location>
</feature>
<keyword evidence="2" id="KW-1133">Transmembrane helix</keyword>
<evidence type="ECO:0008006" key="5">
    <source>
        <dbReference type="Google" id="ProtNLM"/>
    </source>
</evidence>
<feature type="compositionally biased region" description="Basic and acidic residues" evidence="1">
    <location>
        <begin position="186"/>
        <end position="198"/>
    </location>
</feature>